<evidence type="ECO:0000313" key="3">
    <source>
        <dbReference type="EMBL" id="MBW4330361.1"/>
    </source>
</evidence>
<dbReference type="InterPro" id="IPR024370">
    <property type="entry name" value="PBP_domain"/>
</dbReference>
<dbReference type="EMBL" id="JAHWZX010000004">
    <property type="protein sequence ID" value="MBW4330361.1"/>
    <property type="molecule type" value="Genomic_DNA"/>
</dbReference>
<reference evidence="3 4" key="1">
    <citation type="submission" date="2021-07" db="EMBL/GenBank/DDBJ databases">
        <title>Stakelama flava sp. nov., a novel endophytic bacterium isolated from branch of Kandelia candel.</title>
        <authorList>
            <person name="Tuo L."/>
        </authorList>
    </citation>
    <scope>NUCLEOTIDE SEQUENCE [LARGE SCALE GENOMIC DNA]</scope>
    <source>
        <strain evidence="3 4">CBK3Z-3</strain>
    </source>
</reference>
<dbReference type="InterPro" id="IPR050811">
    <property type="entry name" value="Phosphate_ABC_transporter"/>
</dbReference>
<gene>
    <name evidence="3" type="ORF">KY084_05675</name>
</gene>
<dbReference type="RefSeq" id="WP_219237478.1">
    <property type="nucleotide sequence ID" value="NZ_JAHWZX010000004.1"/>
</dbReference>
<name>A0ABS6XLU5_9SPHN</name>
<feature type="domain" description="PBP" evidence="2">
    <location>
        <begin position="21"/>
        <end position="300"/>
    </location>
</feature>
<dbReference type="PANTHER" id="PTHR30570:SF1">
    <property type="entry name" value="PHOSPHATE-BINDING PROTEIN PSTS"/>
    <property type="match status" value="1"/>
</dbReference>
<dbReference type="Proteomes" id="UP001197214">
    <property type="component" value="Unassembled WGS sequence"/>
</dbReference>
<keyword evidence="4" id="KW-1185">Reference proteome</keyword>
<sequence length="348" mass="37741">MFGRLTVIAAAAIAVTGCSQDSSRDYMKIVGSSTVYPFSTAVAEAMVNANPSLKTPVIESTGTGGGMKLFCNGVGVQHPDIEDASRRMTPGEFQTCTQNGVDGIMEIQVGMDGVAFAESKKGPKLELTRADIYRALAANPMGKQQTAKFWNDVNPKLPHTPIQVFGPPSTSGTRDALAELILAKGCKEVDPQAAKLEESDKDAFKDRCQRIREDGAYVDKGENDNIIVQNLTVSPNAIGIFGYSYLEENRDRLNGVPVNGVEPTYANIADRSYPGARPLFIYVKKQHLNAVPGMKQFLHEYTQMWDPDGPLVAKGMIAAPADIRQQSERIIDQGTTITAETLADDELH</sequence>
<evidence type="ECO:0000259" key="2">
    <source>
        <dbReference type="Pfam" id="PF12849"/>
    </source>
</evidence>
<keyword evidence="1" id="KW-0732">Signal</keyword>
<accession>A0ABS6XLU5</accession>
<evidence type="ECO:0000313" key="4">
    <source>
        <dbReference type="Proteomes" id="UP001197214"/>
    </source>
</evidence>
<dbReference type="Pfam" id="PF12849">
    <property type="entry name" value="PBP_like_2"/>
    <property type="match status" value="1"/>
</dbReference>
<organism evidence="3 4">
    <name type="scientific">Stakelama flava</name>
    <dbReference type="NCBI Taxonomy" id="2860338"/>
    <lineage>
        <taxon>Bacteria</taxon>
        <taxon>Pseudomonadati</taxon>
        <taxon>Pseudomonadota</taxon>
        <taxon>Alphaproteobacteria</taxon>
        <taxon>Sphingomonadales</taxon>
        <taxon>Sphingomonadaceae</taxon>
        <taxon>Stakelama</taxon>
    </lineage>
</organism>
<comment type="caution">
    <text evidence="3">The sequence shown here is derived from an EMBL/GenBank/DDBJ whole genome shotgun (WGS) entry which is preliminary data.</text>
</comment>
<protein>
    <submittedName>
        <fullName evidence="3">Substrate-binding domain-containing protein</fullName>
    </submittedName>
</protein>
<evidence type="ECO:0000256" key="1">
    <source>
        <dbReference type="ARBA" id="ARBA00022729"/>
    </source>
</evidence>
<dbReference type="PROSITE" id="PS51257">
    <property type="entry name" value="PROKAR_LIPOPROTEIN"/>
    <property type="match status" value="1"/>
</dbReference>
<dbReference type="PANTHER" id="PTHR30570">
    <property type="entry name" value="PERIPLASMIC PHOSPHATE BINDING COMPONENT OF PHOSPHATE ABC TRANSPORTER"/>
    <property type="match status" value="1"/>
</dbReference>
<proteinExistence type="predicted"/>